<reference evidence="1 2" key="1">
    <citation type="submission" date="2024-03" db="EMBL/GenBank/DDBJ databases">
        <title>Screening, Identification and Application of a Plant Lactobacillus Strain.</title>
        <authorList>
            <person name="Li Y.L."/>
        </authorList>
    </citation>
    <scope>NUCLEOTIDE SEQUENCE [LARGE SCALE GENOMIC DNA]</scope>
    <source>
        <strain evidence="1 2">JDB</strain>
    </source>
</reference>
<evidence type="ECO:0000313" key="2">
    <source>
        <dbReference type="Proteomes" id="UP001386972"/>
    </source>
</evidence>
<proteinExistence type="predicted"/>
<gene>
    <name evidence="1" type="ORF">WLF18_01205</name>
</gene>
<protein>
    <submittedName>
        <fullName evidence="1">Uncharacterized protein</fullName>
    </submittedName>
</protein>
<dbReference type="Proteomes" id="UP001386972">
    <property type="component" value="Unassembled WGS sequence"/>
</dbReference>
<accession>A0ABU8ZTT6</accession>
<evidence type="ECO:0000313" key="1">
    <source>
        <dbReference type="EMBL" id="MEK2607725.1"/>
    </source>
</evidence>
<sequence>MSEVHRYKVVKMLSQAGNRISYDHHGPDVVLAEAYDQLRAENEAPRKSRVPAGLYRELVALRELRDHAKKYVDSYLLDEVEAAENCVSEDQHLCAAELSECLMNAFEAHWDSAMSGSAQNEPEAR</sequence>
<comment type="caution">
    <text evidence="1">The sequence shown here is derived from an EMBL/GenBank/DDBJ whole genome shotgun (WGS) entry which is preliminary data.</text>
</comment>
<organism evidence="1 2">
    <name type="scientific">Pseudomonas shirazensis</name>
    <dbReference type="NCBI Taxonomy" id="2745494"/>
    <lineage>
        <taxon>Bacteria</taxon>
        <taxon>Pseudomonadati</taxon>
        <taxon>Pseudomonadota</taxon>
        <taxon>Gammaproteobacteria</taxon>
        <taxon>Pseudomonadales</taxon>
        <taxon>Pseudomonadaceae</taxon>
        <taxon>Pseudomonas</taxon>
    </lineage>
</organism>
<dbReference type="EMBL" id="JBBNAW010000001">
    <property type="protein sequence ID" value="MEK2607725.1"/>
    <property type="molecule type" value="Genomic_DNA"/>
</dbReference>
<dbReference type="RefSeq" id="WP_340609827.1">
    <property type="nucleotide sequence ID" value="NZ_JBBNAW010000001.1"/>
</dbReference>
<keyword evidence="2" id="KW-1185">Reference proteome</keyword>
<name>A0ABU8ZTT6_9PSED</name>